<feature type="transmembrane region" description="Helical" evidence="1">
    <location>
        <begin position="724"/>
        <end position="751"/>
    </location>
</feature>
<dbReference type="Pfam" id="PF13632">
    <property type="entry name" value="Glyco_trans_2_3"/>
    <property type="match status" value="1"/>
</dbReference>
<feature type="domain" description="Glycosyltransferase 2-like" evidence="2">
    <location>
        <begin position="546"/>
        <end position="739"/>
    </location>
</feature>
<feature type="transmembrane region" description="Helical" evidence="1">
    <location>
        <begin position="289"/>
        <end position="310"/>
    </location>
</feature>
<dbReference type="Gene3D" id="3.90.550.10">
    <property type="entry name" value="Spore Coat Polysaccharide Biosynthesis Protein SpsA, Chain A"/>
    <property type="match status" value="1"/>
</dbReference>
<evidence type="ECO:0000259" key="3">
    <source>
        <dbReference type="Pfam" id="PF25550"/>
    </source>
</evidence>
<dbReference type="EMBL" id="AZGY01000006">
    <property type="protein sequence ID" value="KZZ97567.1"/>
    <property type="molecule type" value="Genomic_DNA"/>
</dbReference>
<dbReference type="PANTHER" id="PTHR35408">
    <property type="entry name" value="CHROMOSOME 15, WHOLE GENOME SHOTGUN SEQUENCE"/>
    <property type="match status" value="1"/>
</dbReference>
<sequence>MSLRSDQSHAFRSGIITPFSGQYEDEFRFRTMVQYLFNRAEAAGWIPLDSLRSPQDCSGVLMRRSRGNYITAPHPVNHVLLGAVIRLNLNAAITMRPKMLDGILASLTPGQTEVKFKDGSQIQVLDSLTFAQPANVKKFQYACFFRQERLILVWHDDLVNIVPQATSIEEKLLALVWGEEKLPANILQMPSRAPSVLLTSGMSSPMGPATPGLNFASSGILTQFNNSDEEILEKADAAMERPESVARPVTRVSAFFIGCAMCLSICLLVGIFLGKLISESLLAGNWTRMALVIPIPFLMCVSLFFFQVIFTNLFQMIGPIGGVTTNSRYFSAHKPCLRRAYADGFIPPKVTIQMPVYKEGMDSVIIPTVRSLQAAMSHYESHGGSANIFVNDDGLRAGLTEEEVQHRKDFYADNRIGWVARPKHNGEEGFVRKGKFKKASNMNFALNISQKVEAYMQEWADTRLADKETDLVTDEEEEEVYHSSLAKALEENPLAWADGDIRVGEIILIVDCDTRVVSLGLLPLPLSLVFSPMLDVAQHEANPHQPEDCLLYGAAEMFLSPEAAIVQHSTGVMQVAHDYFENGITYFTNLIYSSIRFSIGSGESAPFVGHNAFLRWQAVQDVGVPEASGYVPYWSESHVSEDFDIALRLQMKGSVIRIADYHDNAFLEGVSLTIYDEIARWQKYAYGVNEMIFHPLHRWYKGPFTPLFYTYITSNIMTSSKISILAYMCSYYALGSALFLTSLNYFLVGWFRDDLATCYLTSWNVFLSLVVVFNASGPISLAVVRYRTGEKPLLKALWENWKWMPMMTVFFGGISFHISNALLAHLLHIDMQWGSTSKEKEDSNFFQEMPRIFKTFKYMYLLLLSLVGAMVYLGFFAPADWAITDFTVIIPLALNVGMHALVPLVLNPSLMVFNY</sequence>
<dbReference type="SUPFAM" id="SSF53448">
    <property type="entry name" value="Nucleotide-diphospho-sugar transferases"/>
    <property type="match status" value="1"/>
</dbReference>
<comment type="caution">
    <text evidence="4">The sequence shown here is derived from an EMBL/GenBank/DDBJ whole genome shotgun (WGS) entry which is preliminary data.</text>
</comment>
<feature type="domain" description="DUF7928" evidence="3">
    <location>
        <begin position="28"/>
        <end position="183"/>
    </location>
</feature>
<organism evidence="4 5">
    <name type="scientific">Moelleriella libera RCEF 2490</name>
    <dbReference type="NCBI Taxonomy" id="1081109"/>
    <lineage>
        <taxon>Eukaryota</taxon>
        <taxon>Fungi</taxon>
        <taxon>Dikarya</taxon>
        <taxon>Ascomycota</taxon>
        <taxon>Pezizomycotina</taxon>
        <taxon>Sordariomycetes</taxon>
        <taxon>Hypocreomycetidae</taxon>
        <taxon>Hypocreales</taxon>
        <taxon>Clavicipitaceae</taxon>
        <taxon>Moelleriella</taxon>
    </lineage>
</organism>
<keyword evidence="1" id="KW-0812">Transmembrane</keyword>
<evidence type="ECO:0000256" key="1">
    <source>
        <dbReference type="SAM" id="Phobius"/>
    </source>
</evidence>
<dbReference type="PANTHER" id="PTHR35408:SF2">
    <property type="entry name" value="GLYCOSYLTRANSFERASE 2-LIKE DOMAIN-CONTAINING PROTEIN"/>
    <property type="match status" value="1"/>
</dbReference>
<reference evidence="4 5" key="1">
    <citation type="journal article" date="2016" name="Genome Biol. Evol.">
        <title>Divergent and convergent evolution of fungal pathogenicity.</title>
        <authorList>
            <person name="Shang Y."/>
            <person name="Xiao G."/>
            <person name="Zheng P."/>
            <person name="Cen K."/>
            <person name="Zhan S."/>
            <person name="Wang C."/>
        </authorList>
    </citation>
    <scope>NUCLEOTIDE SEQUENCE [LARGE SCALE GENOMIC DNA]</scope>
    <source>
        <strain evidence="4 5">RCEF 2490</strain>
    </source>
</reference>
<evidence type="ECO:0000259" key="2">
    <source>
        <dbReference type="Pfam" id="PF13632"/>
    </source>
</evidence>
<proteinExistence type="predicted"/>
<dbReference type="STRING" id="1081109.A0A168DBE8"/>
<evidence type="ECO:0000313" key="4">
    <source>
        <dbReference type="EMBL" id="KZZ97567.1"/>
    </source>
</evidence>
<dbReference type="InterPro" id="IPR029044">
    <property type="entry name" value="Nucleotide-diphossugar_trans"/>
</dbReference>
<feature type="transmembrane region" description="Helical" evidence="1">
    <location>
        <begin position="858"/>
        <end position="877"/>
    </location>
</feature>
<dbReference type="AlphaFoldDB" id="A0A168DBE8"/>
<name>A0A168DBE8_9HYPO</name>
<dbReference type="InterPro" id="IPR057688">
    <property type="entry name" value="DUF7928"/>
</dbReference>
<dbReference type="Pfam" id="PF25550">
    <property type="entry name" value="DUF7928"/>
    <property type="match status" value="1"/>
</dbReference>
<keyword evidence="1" id="KW-0472">Membrane</keyword>
<feature type="transmembrane region" description="Helical" evidence="1">
    <location>
        <begin position="763"/>
        <end position="783"/>
    </location>
</feature>
<gene>
    <name evidence="4" type="ORF">AAL_03531</name>
</gene>
<keyword evidence="1" id="KW-1133">Transmembrane helix</keyword>
<dbReference type="InterPro" id="IPR001173">
    <property type="entry name" value="Glyco_trans_2-like"/>
</dbReference>
<evidence type="ECO:0000313" key="5">
    <source>
        <dbReference type="Proteomes" id="UP000078544"/>
    </source>
</evidence>
<feature type="transmembrane region" description="Helical" evidence="1">
    <location>
        <begin position="889"/>
        <end position="913"/>
    </location>
</feature>
<feature type="transmembrane region" description="Helical" evidence="1">
    <location>
        <begin position="803"/>
        <end position="827"/>
    </location>
</feature>
<keyword evidence="5" id="KW-1185">Reference proteome</keyword>
<accession>A0A168DBE8</accession>
<protein>
    <submittedName>
        <fullName evidence="4">Uncharacterized protein</fullName>
    </submittedName>
</protein>
<dbReference type="Proteomes" id="UP000078544">
    <property type="component" value="Unassembled WGS sequence"/>
</dbReference>
<feature type="transmembrane region" description="Helical" evidence="1">
    <location>
        <begin position="254"/>
        <end position="277"/>
    </location>
</feature>
<dbReference type="OrthoDB" id="38531at2759"/>